<proteinExistence type="predicted"/>
<dbReference type="STRING" id="43678.OJAG_24260"/>
<evidence type="ECO:0000313" key="3">
    <source>
        <dbReference type="EMBL" id="KZM34846.1"/>
    </source>
</evidence>
<dbReference type="EMBL" id="LRIE01000076">
    <property type="protein sequence ID" value="KZM34846.1"/>
    <property type="molecule type" value="Genomic_DNA"/>
</dbReference>
<feature type="region of interest" description="Disordered" evidence="1">
    <location>
        <begin position="174"/>
        <end position="198"/>
    </location>
</feature>
<dbReference type="Gene3D" id="3.40.630.30">
    <property type="match status" value="1"/>
</dbReference>
<sequence length="198" mass="21741">MKVTITTLQMLQPPVATPRALPDEVRLERTVDVAPEYARFLYGLVGGPWFWTERLGWTREQWVEELEVPGTEFWVLYGEGGPWGYVHLQPLVDASGTHVEIRYFGLAERAIGRGLGGRLLEHGIAAAWSLAERADLPPAARVWVHTCTLDGPAALANYQARGLVVCGTEQTDEDMPDEPFGSWVSTGGPALAGARSNE</sequence>
<reference evidence="3 4" key="1">
    <citation type="submission" date="2016-01" db="EMBL/GenBank/DDBJ databases">
        <title>Genome sequence of Oerskovia enterophila VJag, an agar and cellulose degrading bacterium.</title>
        <authorList>
            <person name="Poehlein A."/>
            <person name="Jag V."/>
            <person name="Bengelsdorf F."/>
            <person name="Duerre P."/>
            <person name="Daniel R."/>
        </authorList>
    </citation>
    <scope>NUCLEOTIDE SEQUENCE [LARGE SCALE GENOMIC DNA]</scope>
    <source>
        <strain evidence="3 4">VJag</strain>
    </source>
</reference>
<dbReference type="Pfam" id="PF00583">
    <property type="entry name" value="Acetyltransf_1"/>
    <property type="match status" value="1"/>
</dbReference>
<evidence type="ECO:0000313" key="4">
    <source>
        <dbReference type="Proteomes" id="UP000076447"/>
    </source>
</evidence>
<dbReference type="AlphaFoldDB" id="A0A163R4E9"/>
<protein>
    <recommendedName>
        <fullName evidence="2">N-acetyltransferase domain-containing protein</fullName>
    </recommendedName>
</protein>
<dbReference type="PROSITE" id="PS51186">
    <property type="entry name" value="GNAT"/>
    <property type="match status" value="1"/>
</dbReference>
<evidence type="ECO:0000259" key="2">
    <source>
        <dbReference type="PROSITE" id="PS51186"/>
    </source>
</evidence>
<dbReference type="GO" id="GO:0016747">
    <property type="term" value="F:acyltransferase activity, transferring groups other than amino-acyl groups"/>
    <property type="evidence" value="ECO:0007669"/>
    <property type="project" value="InterPro"/>
</dbReference>
<dbReference type="PATRIC" id="fig|43678.3.peg.2535"/>
<dbReference type="Proteomes" id="UP000076447">
    <property type="component" value="Unassembled WGS sequence"/>
</dbReference>
<gene>
    <name evidence="3" type="ORF">OJAG_24260</name>
</gene>
<feature type="domain" description="N-acetyltransferase" evidence="2">
    <location>
        <begin position="28"/>
        <end position="198"/>
    </location>
</feature>
<dbReference type="CDD" id="cd04301">
    <property type="entry name" value="NAT_SF"/>
    <property type="match status" value="1"/>
</dbReference>
<evidence type="ECO:0000256" key="1">
    <source>
        <dbReference type="SAM" id="MobiDB-lite"/>
    </source>
</evidence>
<dbReference type="RefSeq" id="WP_197487063.1">
    <property type="nucleotide sequence ID" value="NZ_LRIE01000076.1"/>
</dbReference>
<dbReference type="InterPro" id="IPR016181">
    <property type="entry name" value="Acyl_CoA_acyltransferase"/>
</dbReference>
<accession>A0A163R4E9</accession>
<comment type="caution">
    <text evidence="3">The sequence shown here is derived from an EMBL/GenBank/DDBJ whole genome shotgun (WGS) entry which is preliminary data.</text>
</comment>
<dbReference type="SUPFAM" id="SSF55729">
    <property type="entry name" value="Acyl-CoA N-acyltransferases (Nat)"/>
    <property type="match status" value="1"/>
</dbReference>
<name>A0A163R4E9_9CELL</name>
<dbReference type="InterPro" id="IPR000182">
    <property type="entry name" value="GNAT_dom"/>
</dbReference>
<organism evidence="3 4">
    <name type="scientific">Oerskovia enterophila</name>
    <dbReference type="NCBI Taxonomy" id="43678"/>
    <lineage>
        <taxon>Bacteria</taxon>
        <taxon>Bacillati</taxon>
        <taxon>Actinomycetota</taxon>
        <taxon>Actinomycetes</taxon>
        <taxon>Micrococcales</taxon>
        <taxon>Cellulomonadaceae</taxon>
        <taxon>Oerskovia</taxon>
    </lineage>
</organism>